<proteinExistence type="predicted"/>
<sequence length="77" mass="8745">MNPETVKLGKYLIDKINTQDYQTSNIELTNDKLKVNLENDLIIELLYASQFLSGSCNGTTLKLYGIDKIIEFSDKTL</sequence>
<reference evidence="1" key="1">
    <citation type="submission" date="2019-09" db="EMBL/GenBank/DDBJ databases">
        <authorList>
            <person name="Needham M D."/>
        </authorList>
    </citation>
    <scope>NUCLEOTIDE SEQUENCE</scope>
</reference>
<dbReference type="EMBL" id="CABVLZ010000001">
    <property type="protein sequence ID" value="VVU94338.1"/>
    <property type="molecule type" value="Genomic_DNA"/>
</dbReference>
<name>A0A5E8CFT5_9ZZZZ</name>
<dbReference type="AlphaFoldDB" id="A0A5E8CFT5"/>
<protein>
    <submittedName>
        <fullName evidence="1">Uncharacterized protein</fullName>
    </submittedName>
</protein>
<organism evidence="1">
    <name type="scientific">seawater metagenome</name>
    <dbReference type="NCBI Taxonomy" id="1561972"/>
    <lineage>
        <taxon>unclassified sequences</taxon>
        <taxon>metagenomes</taxon>
        <taxon>ecological metagenomes</taxon>
    </lineage>
</organism>
<evidence type="ECO:0000313" key="1">
    <source>
        <dbReference type="EMBL" id="VVU94338.1"/>
    </source>
</evidence>
<accession>A0A5E8CFT5</accession>
<gene>
    <name evidence="1" type="ORF">CPAV1605_60</name>
</gene>